<keyword evidence="4" id="KW-0732">Signal</keyword>
<protein>
    <submittedName>
        <fullName evidence="5">Dienelactone hydrolase</fullName>
    </submittedName>
</protein>
<keyword evidence="6" id="KW-1185">Reference proteome</keyword>
<dbReference type="OrthoDB" id="192696at2"/>
<keyword evidence="2" id="KW-0442">Lipid degradation</keyword>
<evidence type="ECO:0000256" key="2">
    <source>
        <dbReference type="ARBA" id="ARBA00022963"/>
    </source>
</evidence>
<dbReference type="PANTHER" id="PTHR10272:SF0">
    <property type="entry name" value="PLATELET-ACTIVATING FACTOR ACETYLHYDROLASE"/>
    <property type="match status" value="1"/>
</dbReference>
<dbReference type="PANTHER" id="PTHR10272">
    <property type="entry name" value="PLATELET-ACTIVATING FACTOR ACETYLHYDROLASE"/>
    <property type="match status" value="1"/>
</dbReference>
<keyword evidence="3" id="KW-0443">Lipid metabolism</keyword>
<dbReference type="Proteomes" id="UP000241421">
    <property type="component" value="Unassembled WGS sequence"/>
</dbReference>
<name>A0A2U2I6W2_9BURK</name>
<dbReference type="GO" id="GO:0016042">
    <property type="term" value="P:lipid catabolic process"/>
    <property type="evidence" value="ECO:0007669"/>
    <property type="project" value="UniProtKB-KW"/>
</dbReference>
<dbReference type="GO" id="GO:0003847">
    <property type="term" value="F:1-alkyl-2-acetylglycerophosphocholine esterase activity"/>
    <property type="evidence" value="ECO:0007669"/>
    <property type="project" value="TreeGrafter"/>
</dbReference>
<dbReference type="AlphaFoldDB" id="A0A2U2I6W2"/>
<reference evidence="5 6" key="1">
    <citation type="submission" date="2018-04" db="EMBL/GenBank/DDBJ databases">
        <title>Massilia violaceinigra sp. nov., a novel purple-pigmented bacterium isolated from Tianshan glacier, Xinjiang, China.</title>
        <authorList>
            <person name="Wang H."/>
        </authorList>
    </citation>
    <scope>NUCLEOTIDE SEQUENCE [LARGE SCALE GENOMIC DNA]</scope>
    <source>
        <strain evidence="5 6">B448-2</strain>
    </source>
</reference>
<evidence type="ECO:0000256" key="4">
    <source>
        <dbReference type="SAM" id="SignalP"/>
    </source>
</evidence>
<evidence type="ECO:0000313" key="5">
    <source>
        <dbReference type="EMBL" id="PWF55496.1"/>
    </source>
</evidence>
<feature type="signal peptide" evidence="4">
    <location>
        <begin position="1"/>
        <end position="28"/>
    </location>
</feature>
<feature type="chain" id="PRO_5015682409" evidence="4">
    <location>
        <begin position="29"/>
        <end position="455"/>
    </location>
</feature>
<dbReference type="EMBL" id="PXWF02000021">
    <property type="protein sequence ID" value="PWF55496.1"/>
    <property type="molecule type" value="Genomic_DNA"/>
</dbReference>
<dbReference type="RefSeq" id="WP_106755755.1">
    <property type="nucleotide sequence ID" value="NZ_PXWF02000021.1"/>
</dbReference>
<dbReference type="Pfam" id="PF03403">
    <property type="entry name" value="PAF-AH_p_II"/>
    <property type="match status" value="1"/>
</dbReference>
<dbReference type="SUPFAM" id="SSF53474">
    <property type="entry name" value="alpha/beta-Hydrolases"/>
    <property type="match status" value="1"/>
</dbReference>
<sequence>MLRSTLASTLARCLLLTAPLIPAGASYAGAMPAAPSVASIDAPQLAGLGKLPVGVQSISMVSPRQPDLALMVKSGGNEFVSDRTLRVHLWYPAKGPVTPSAGYAAMVPAMGSAKPGASFEVAAVAGRDAAPAAGARYPLVLISHGFGGWGTMMSYLAESLASKGYVVAAIDHADQSFTDGATFGLSFGSVMLLRSRDQRFVIDTLLQRAASKDDAIGAIIDAKSVGLIGYSMGGFGALASAGAGYDKASASFKGIPEPALLPLTFGSPQAAPAALNALVLIAPWGGQVANRAWSPASLAAVRAPTLIISGDQDDIVDYKDGVSWLFAGLSGTRRHMLVYQNARHNIAGNPTPAAAADFGAREYFDEPVWRRDRLMAINQHFIGAFLDQHLKGDRSMAKYLDLSPVRANDAAWPLPFGSSSGAAFGTGSGTSAAYWPGFQRRWAVGLEMHRREPGK</sequence>
<evidence type="ECO:0000313" key="6">
    <source>
        <dbReference type="Proteomes" id="UP000241421"/>
    </source>
</evidence>
<organism evidence="5 6">
    <name type="scientific">Massilia glaciei</name>
    <dbReference type="NCBI Taxonomy" id="1524097"/>
    <lineage>
        <taxon>Bacteria</taxon>
        <taxon>Pseudomonadati</taxon>
        <taxon>Pseudomonadota</taxon>
        <taxon>Betaproteobacteria</taxon>
        <taxon>Burkholderiales</taxon>
        <taxon>Oxalobacteraceae</taxon>
        <taxon>Telluria group</taxon>
        <taxon>Massilia</taxon>
    </lineage>
</organism>
<accession>A0A2U2I6W2</accession>
<evidence type="ECO:0000256" key="1">
    <source>
        <dbReference type="ARBA" id="ARBA00022801"/>
    </source>
</evidence>
<proteinExistence type="predicted"/>
<keyword evidence="1 5" id="KW-0378">Hydrolase</keyword>
<gene>
    <name evidence="5" type="ORF">C7C56_001585</name>
</gene>
<evidence type="ECO:0000256" key="3">
    <source>
        <dbReference type="ARBA" id="ARBA00023098"/>
    </source>
</evidence>
<dbReference type="Gene3D" id="3.40.50.1820">
    <property type="entry name" value="alpha/beta hydrolase"/>
    <property type="match status" value="1"/>
</dbReference>
<comment type="caution">
    <text evidence="5">The sequence shown here is derived from an EMBL/GenBank/DDBJ whole genome shotgun (WGS) entry which is preliminary data.</text>
</comment>
<dbReference type="InterPro" id="IPR029058">
    <property type="entry name" value="AB_hydrolase_fold"/>
</dbReference>